<evidence type="ECO:0000313" key="3">
    <source>
        <dbReference type="Proteomes" id="UP001303046"/>
    </source>
</evidence>
<evidence type="ECO:0000256" key="1">
    <source>
        <dbReference type="SAM" id="MobiDB-lite"/>
    </source>
</evidence>
<protein>
    <submittedName>
        <fullName evidence="2">Uncharacterized protein</fullName>
    </submittedName>
</protein>
<comment type="caution">
    <text evidence="2">The sequence shown here is derived from an EMBL/GenBank/DDBJ whole genome shotgun (WGS) entry which is preliminary data.</text>
</comment>
<accession>A0ABR1C924</accession>
<evidence type="ECO:0000313" key="2">
    <source>
        <dbReference type="EMBL" id="KAK6735007.1"/>
    </source>
</evidence>
<proteinExistence type="predicted"/>
<keyword evidence="3" id="KW-1185">Reference proteome</keyword>
<sequence>MSVGSFTTATDFEDWDTIDMCLKMIDDIEQMQGLTVEILEKVTVLAQEMRMVAKELDQIACAIQKGAKLKKDAQFQLSRSINSMLDRDTGPQHPSTTAPRKEFSTSVEDEYDCGLSSHEYDDDLFTEDAKLSTQTLHSLHATANVEQRKNKVISHSLRILGRENVGELKTSELSMCQETAVHSVILFVPLVAKYNLWITVNLWKKTVRRTELDRVHARDLYSQPYPFLEKPAPSIS</sequence>
<organism evidence="2 3">
    <name type="scientific">Necator americanus</name>
    <name type="common">Human hookworm</name>
    <dbReference type="NCBI Taxonomy" id="51031"/>
    <lineage>
        <taxon>Eukaryota</taxon>
        <taxon>Metazoa</taxon>
        <taxon>Ecdysozoa</taxon>
        <taxon>Nematoda</taxon>
        <taxon>Chromadorea</taxon>
        <taxon>Rhabditida</taxon>
        <taxon>Rhabditina</taxon>
        <taxon>Rhabditomorpha</taxon>
        <taxon>Strongyloidea</taxon>
        <taxon>Ancylostomatidae</taxon>
        <taxon>Bunostominae</taxon>
        <taxon>Necator</taxon>
    </lineage>
</organism>
<reference evidence="2 3" key="1">
    <citation type="submission" date="2023-08" db="EMBL/GenBank/DDBJ databases">
        <title>A Necator americanus chromosomal reference genome.</title>
        <authorList>
            <person name="Ilik V."/>
            <person name="Petrzelkova K.J."/>
            <person name="Pardy F."/>
            <person name="Fuh T."/>
            <person name="Niatou-Singa F.S."/>
            <person name="Gouil Q."/>
            <person name="Baker L."/>
            <person name="Ritchie M.E."/>
            <person name="Jex A.R."/>
            <person name="Gazzola D."/>
            <person name="Li H."/>
            <person name="Toshio Fujiwara R."/>
            <person name="Zhan B."/>
            <person name="Aroian R.V."/>
            <person name="Pafco B."/>
            <person name="Schwarz E.M."/>
        </authorList>
    </citation>
    <scope>NUCLEOTIDE SEQUENCE [LARGE SCALE GENOMIC DNA]</scope>
    <source>
        <strain evidence="2 3">Aroian</strain>
        <tissue evidence="2">Whole animal</tissue>
    </source>
</reference>
<name>A0ABR1C924_NECAM</name>
<dbReference type="Proteomes" id="UP001303046">
    <property type="component" value="Unassembled WGS sequence"/>
</dbReference>
<dbReference type="EMBL" id="JAVFWL010000002">
    <property type="protein sequence ID" value="KAK6735007.1"/>
    <property type="molecule type" value="Genomic_DNA"/>
</dbReference>
<gene>
    <name evidence="2" type="primary">Necator_chrII.g6090</name>
    <name evidence="2" type="ORF">RB195_018297</name>
</gene>
<feature type="region of interest" description="Disordered" evidence="1">
    <location>
        <begin position="83"/>
        <end position="103"/>
    </location>
</feature>